<accession>A0AAV9IFE0</accession>
<name>A0AAV9IFE0_9RHOD</name>
<evidence type="ECO:0000259" key="5">
    <source>
        <dbReference type="Pfam" id="PF05378"/>
    </source>
</evidence>
<gene>
    <name evidence="6" type="ORF">GAYE_SCF18G3845</name>
</gene>
<dbReference type="InterPro" id="IPR003692">
    <property type="entry name" value="Hydantoinase_B"/>
</dbReference>
<dbReference type="EMBL" id="JANCYU010000035">
    <property type="protein sequence ID" value="KAK4525936.1"/>
    <property type="molecule type" value="Genomic_DNA"/>
</dbReference>
<reference evidence="6 7" key="1">
    <citation type="submission" date="2022-07" db="EMBL/GenBank/DDBJ databases">
        <title>Genome-wide signatures of adaptation to extreme environments.</title>
        <authorList>
            <person name="Cho C.H."/>
            <person name="Yoon H.S."/>
        </authorList>
    </citation>
    <scope>NUCLEOTIDE SEQUENCE [LARGE SCALE GENOMIC DNA]</scope>
    <source>
        <strain evidence="6 7">108.79 E11</strain>
    </source>
</reference>
<feature type="region of interest" description="Disordered" evidence="2">
    <location>
        <begin position="821"/>
        <end position="841"/>
    </location>
</feature>
<evidence type="ECO:0000259" key="3">
    <source>
        <dbReference type="Pfam" id="PF01968"/>
    </source>
</evidence>
<evidence type="ECO:0008006" key="8">
    <source>
        <dbReference type="Google" id="ProtNLM"/>
    </source>
</evidence>
<evidence type="ECO:0000256" key="1">
    <source>
        <dbReference type="ARBA" id="ARBA00010403"/>
    </source>
</evidence>
<dbReference type="InterPro" id="IPR008040">
    <property type="entry name" value="Hydant_A_N"/>
</dbReference>
<feature type="domain" description="Hydantoinase A/oxoprolinase" evidence="3">
    <location>
        <begin position="272"/>
        <end position="583"/>
    </location>
</feature>
<dbReference type="InterPro" id="IPR002821">
    <property type="entry name" value="Hydantoinase_A"/>
</dbReference>
<dbReference type="PANTHER" id="PTHR11365">
    <property type="entry name" value="5-OXOPROLINASE RELATED"/>
    <property type="match status" value="1"/>
</dbReference>
<keyword evidence="7" id="KW-1185">Reference proteome</keyword>
<protein>
    <recommendedName>
        <fullName evidence="8">5-oxoprolinase</fullName>
    </recommendedName>
</protein>
<dbReference type="InterPro" id="IPR045079">
    <property type="entry name" value="Oxoprolinase-like"/>
</dbReference>
<dbReference type="Proteomes" id="UP001300502">
    <property type="component" value="Unassembled WGS sequence"/>
</dbReference>
<feature type="domain" description="Hydantoinase/oxoprolinase N-terminal" evidence="5">
    <location>
        <begin position="9"/>
        <end position="249"/>
    </location>
</feature>
<dbReference type="GO" id="GO:0006749">
    <property type="term" value="P:glutathione metabolic process"/>
    <property type="evidence" value="ECO:0007669"/>
    <property type="project" value="TreeGrafter"/>
</dbReference>
<feature type="region of interest" description="Disordered" evidence="2">
    <location>
        <begin position="599"/>
        <end position="618"/>
    </location>
</feature>
<comment type="similarity">
    <text evidence="1">Belongs to the oxoprolinase family.</text>
</comment>
<organism evidence="6 7">
    <name type="scientific">Galdieria yellowstonensis</name>
    <dbReference type="NCBI Taxonomy" id="3028027"/>
    <lineage>
        <taxon>Eukaryota</taxon>
        <taxon>Rhodophyta</taxon>
        <taxon>Bangiophyceae</taxon>
        <taxon>Galdieriales</taxon>
        <taxon>Galdieriaceae</taxon>
        <taxon>Galdieria</taxon>
    </lineage>
</organism>
<dbReference type="GO" id="GO:0017168">
    <property type="term" value="F:5-oxoprolinase (ATP-hydrolyzing) activity"/>
    <property type="evidence" value="ECO:0007669"/>
    <property type="project" value="TreeGrafter"/>
</dbReference>
<evidence type="ECO:0000313" key="6">
    <source>
        <dbReference type="EMBL" id="KAK4525936.1"/>
    </source>
</evidence>
<evidence type="ECO:0000256" key="2">
    <source>
        <dbReference type="SAM" id="MobiDB-lite"/>
    </source>
</evidence>
<dbReference type="Pfam" id="PF02538">
    <property type="entry name" value="Hydantoinase_B"/>
    <property type="match status" value="1"/>
</dbReference>
<dbReference type="Pfam" id="PF05378">
    <property type="entry name" value="Hydant_A_N"/>
    <property type="match status" value="1"/>
</dbReference>
<dbReference type="GO" id="GO:0005829">
    <property type="term" value="C:cytosol"/>
    <property type="evidence" value="ECO:0007669"/>
    <property type="project" value="TreeGrafter"/>
</dbReference>
<feature type="compositionally biased region" description="Polar residues" evidence="2">
    <location>
        <begin position="821"/>
        <end position="830"/>
    </location>
</feature>
<evidence type="ECO:0000259" key="4">
    <source>
        <dbReference type="Pfam" id="PF02538"/>
    </source>
</evidence>
<feature type="domain" description="Hydantoinase B/oxoprolinase" evidence="4">
    <location>
        <begin position="843"/>
        <end position="1368"/>
    </location>
</feature>
<dbReference type="Pfam" id="PF01968">
    <property type="entry name" value="Hydantoinase_A"/>
    <property type="match status" value="1"/>
</dbReference>
<comment type="caution">
    <text evidence="6">The sequence shown here is derived from an EMBL/GenBank/DDBJ whole genome shotgun (WGS) entry which is preliminary data.</text>
</comment>
<sequence>MSSSQSKLRFSIDRGGTFTDIYAEIPKPPGYKILKLLSEDPDNYKDAPTEGIRRILEDTLERPFPKDQPLDCSQIEWIRMGTTIATNALLERKGEHVLFITTKGLGDILKIGNQSRPKIFDLKVQKPQVLYVDTLEVDERVRIWRPDEGEIPRDAVLLDLQEEDWCSSQGLSKYMELVHNVLETGKGSIYVKGLSGGYFQVLKAPHLPTLKSAVQEKIKQKGIPSIAVAFLHSYAFPLHEKLVESVLVESVESAVHLSLSHELMPMLKIVPRASTSCVDAYLTPKIRKYIDDFCSGFQNQLRGVGVHFMQSDGGLCPVEQFSGYRAILSGPAGGVVGYSMTCYYSDANNDNDVIPGEKGTTGRRPVVGFDMGGTSTDVSRFDGSLEHVFETETAGVMVQAPQLDIHTVAAGGGSRLFFRSGLFVVGPESSGAHPGPVCYRKGGYLSITDANVVLGRVLPDFFPEIFGPNENEPLDVESSRQAMKALTTEINAFRKQQDPQVSEDWSVEQVAMGFIRVANEAMCRPIRSITEARGYDVSQHILAVFGGAGGQHACAVARSLGMKRVFVHRFSGILSAYGLGLAEDVVEVQEPCAIRLSINNSEKTETEEKNDDNQPEPPWKQALERLEILSKRATAELESRGIPLENIQLDRFLHLRYQGTDFGLMIREPQDGDYLSAFIREYESQHGFRIQSRDVFVDDVRVRGHGTTSRIQKHYLEEAKDRSPGQPCMISSCYFEHIGYAPTPVYLYSALKAKAEIQGPAIVVDPPGGVTVVIEPDCHASVTSHGDLVIHIPTTTTTTSPKNNLAEKGDIESQLKATAITNVNNNSSSRDAQEEDERGQQVDPVQLSILSHRFMSIAEQMGRTLQRTAISTNIKERLDFSCALFDDRGGLVANAPHVPVHLGSMQDAVRYQIRKLGKDWKPGDVILSNHPVAGGSHLPDITVITPVFVDENPVFFVASRGHHADIGGLTPGSMPPFSKTLADEGLALESFLLVHRGEFREEEMVQELKKAGCRCISDVISDLRAQVAANQKGIVLLVELCRSLSLNTVQSYMRHIQTAAAWCVRDMLKKLAQQALHYQQQDRLDVQVATQDKVVLKGVDYMDDASRIELHVTIDPNQGNAIFDFTGSTPQIYGNTNAPPSVTASAVIYCLRCLVDREIPLNQGCLDPVTIIIPEGSLLKPSNDAAVVGGNVLTSQRLVDVVLRAFGACAASQGCMNNLTFGNATVGYYETIAGGAGAGPDWNGSSGVHTHMTNTRITDAEVLESRYPVLLLKFLLRENSGGRGKYRGGDGVIREIQFLAPMTASILSERRVFPPWGCAGGEDGIRGENYLIRHQPPQVVFLGGRNSVPVNPGDAIRILTPGGGGFGAATRR</sequence>
<dbReference type="PANTHER" id="PTHR11365:SF2">
    <property type="entry name" value="5-OXOPROLINASE"/>
    <property type="match status" value="1"/>
</dbReference>
<evidence type="ECO:0000313" key="7">
    <source>
        <dbReference type="Proteomes" id="UP001300502"/>
    </source>
</evidence>
<proteinExistence type="inferred from homology"/>